<organism evidence="1 2">
    <name type="scientific">Mesorhizobium delmotii</name>
    <dbReference type="NCBI Taxonomy" id="1631247"/>
    <lineage>
        <taxon>Bacteria</taxon>
        <taxon>Pseudomonadati</taxon>
        <taxon>Pseudomonadota</taxon>
        <taxon>Alphaproteobacteria</taxon>
        <taxon>Hyphomicrobiales</taxon>
        <taxon>Phyllobacteriaceae</taxon>
        <taxon>Mesorhizobium</taxon>
    </lineage>
</organism>
<accession>A0A2P9AJ33</accession>
<protein>
    <submittedName>
        <fullName evidence="1">Uncharacterized protein</fullName>
    </submittedName>
</protein>
<name>A0A2P9AJ33_9HYPH</name>
<evidence type="ECO:0000313" key="2">
    <source>
        <dbReference type="Proteomes" id="UP000245698"/>
    </source>
</evidence>
<dbReference type="EMBL" id="FUIG01000024">
    <property type="protein sequence ID" value="SJM31145.1"/>
    <property type="molecule type" value="Genomic_DNA"/>
</dbReference>
<proteinExistence type="predicted"/>
<dbReference type="AlphaFoldDB" id="A0A2P9AJ33"/>
<dbReference type="Proteomes" id="UP000245698">
    <property type="component" value="Unassembled WGS sequence"/>
</dbReference>
<keyword evidence="2" id="KW-1185">Reference proteome</keyword>
<gene>
    <name evidence="1" type="ORF">BQ8482_180373</name>
</gene>
<sequence length="55" mass="5789">MNVLFEEVSGMSASGATATSRAVAGNVRFKAVAELASMADMGRKADGFHDWPVRS</sequence>
<reference evidence="2" key="1">
    <citation type="submission" date="2016-12" db="EMBL/GenBank/DDBJ databases">
        <authorList>
            <person name="Brunel B."/>
        </authorList>
    </citation>
    <scope>NUCLEOTIDE SEQUENCE [LARGE SCALE GENOMIC DNA]</scope>
</reference>
<evidence type="ECO:0000313" key="1">
    <source>
        <dbReference type="EMBL" id="SJM31145.1"/>
    </source>
</evidence>